<dbReference type="EMBL" id="JAPQFJ010000003">
    <property type="protein sequence ID" value="MCY6957813.1"/>
    <property type="molecule type" value="Genomic_DNA"/>
</dbReference>
<feature type="domain" description="RecX third three-helical" evidence="7">
    <location>
        <begin position="154"/>
        <end position="203"/>
    </location>
</feature>
<evidence type="ECO:0000259" key="7">
    <source>
        <dbReference type="Pfam" id="PF21981"/>
    </source>
</evidence>
<dbReference type="InterPro" id="IPR053926">
    <property type="entry name" value="RecX_HTH_1st"/>
</dbReference>
<comment type="similarity">
    <text evidence="2 5">Belongs to the RecX family.</text>
</comment>
<evidence type="ECO:0000256" key="5">
    <source>
        <dbReference type="HAMAP-Rule" id="MF_01114"/>
    </source>
</evidence>
<gene>
    <name evidence="5 9" type="primary">recX</name>
    <name evidence="9" type="ORF">OW729_04240</name>
</gene>
<evidence type="ECO:0000313" key="10">
    <source>
        <dbReference type="Proteomes" id="UP001144612"/>
    </source>
</evidence>
<feature type="domain" description="RecX first three-helical" evidence="8">
    <location>
        <begin position="63"/>
        <end position="102"/>
    </location>
</feature>
<evidence type="ECO:0000256" key="3">
    <source>
        <dbReference type="ARBA" id="ARBA00018111"/>
    </source>
</evidence>
<dbReference type="PANTHER" id="PTHR33602">
    <property type="entry name" value="REGULATORY PROTEIN RECX FAMILY PROTEIN"/>
    <property type="match status" value="1"/>
</dbReference>
<evidence type="ECO:0000256" key="1">
    <source>
        <dbReference type="ARBA" id="ARBA00004496"/>
    </source>
</evidence>
<dbReference type="InterPro" id="IPR053924">
    <property type="entry name" value="RecX_HTH_2nd"/>
</dbReference>
<dbReference type="Gene3D" id="1.10.10.10">
    <property type="entry name" value="Winged helix-like DNA-binding domain superfamily/Winged helix DNA-binding domain"/>
    <property type="match status" value="4"/>
</dbReference>
<comment type="function">
    <text evidence="5">Modulates RecA activity.</text>
</comment>
<dbReference type="RefSeq" id="WP_268060210.1">
    <property type="nucleotide sequence ID" value="NZ_JAPQFJ010000003.1"/>
</dbReference>
<dbReference type="PANTHER" id="PTHR33602:SF1">
    <property type="entry name" value="REGULATORY PROTEIN RECX FAMILY PROTEIN"/>
    <property type="match status" value="1"/>
</dbReference>
<dbReference type="InterPro" id="IPR053925">
    <property type="entry name" value="RecX_HTH_3rd"/>
</dbReference>
<keyword evidence="4 5" id="KW-0963">Cytoplasm</keyword>
<comment type="subcellular location">
    <subcellularLocation>
        <location evidence="1 5">Cytoplasm</location>
    </subcellularLocation>
</comment>
<proteinExistence type="inferred from homology"/>
<dbReference type="Pfam" id="PF02631">
    <property type="entry name" value="RecX_HTH2"/>
    <property type="match status" value="1"/>
</dbReference>
<dbReference type="Pfam" id="PF21982">
    <property type="entry name" value="RecX_HTH1"/>
    <property type="match status" value="1"/>
</dbReference>
<reference evidence="9" key="1">
    <citation type="submission" date="2022-12" db="EMBL/GenBank/DDBJ databases">
        <title>Clostridium sp. nov., isolated from industrial wastewater.</title>
        <authorList>
            <person name="Jiayan W."/>
        </authorList>
    </citation>
    <scope>NUCLEOTIDE SEQUENCE</scope>
    <source>
        <strain evidence="9">ZC22-4</strain>
    </source>
</reference>
<feature type="domain" description="RecX third three-helical" evidence="7">
    <location>
        <begin position="228"/>
        <end position="275"/>
    </location>
</feature>
<evidence type="ECO:0000259" key="8">
    <source>
        <dbReference type="Pfam" id="PF21982"/>
    </source>
</evidence>
<dbReference type="InterPro" id="IPR003783">
    <property type="entry name" value="Regulatory_RecX"/>
</dbReference>
<accession>A0ABT4D817</accession>
<dbReference type="Proteomes" id="UP001144612">
    <property type="component" value="Unassembled WGS sequence"/>
</dbReference>
<dbReference type="NCBIfam" id="NF010732">
    <property type="entry name" value="PRK14134.1"/>
    <property type="match status" value="1"/>
</dbReference>
<dbReference type="InterPro" id="IPR036388">
    <property type="entry name" value="WH-like_DNA-bd_sf"/>
</dbReference>
<dbReference type="NCBIfam" id="NF001058">
    <property type="entry name" value="PRK00117.4-1"/>
    <property type="match status" value="1"/>
</dbReference>
<evidence type="ECO:0000256" key="4">
    <source>
        <dbReference type="ARBA" id="ARBA00022490"/>
    </source>
</evidence>
<comment type="caution">
    <text evidence="9">The sequence shown here is derived from an EMBL/GenBank/DDBJ whole genome shotgun (WGS) entry which is preliminary data.</text>
</comment>
<evidence type="ECO:0000259" key="6">
    <source>
        <dbReference type="Pfam" id="PF02631"/>
    </source>
</evidence>
<protein>
    <recommendedName>
        <fullName evidence="3 5">Regulatory protein RecX</fullName>
    </recommendedName>
</protein>
<evidence type="ECO:0000313" key="9">
    <source>
        <dbReference type="EMBL" id="MCY6957813.1"/>
    </source>
</evidence>
<name>A0ABT4D817_9CLOT</name>
<dbReference type="HAMAP" id="MF_01114">
    <property type="entry name" value="RecX"/>
    <property type="match status" value="1"/>
</dbReference>
<organism evidence="9 10">
    <name type="scientific">Clostridium brassicae</name>
    <dbReference type="NCBI Taxonomy" id="2999072"/>
    <lineage>
        <taxon>Bacteria</taxon>
        <taxon>Bacillati</taxon>
        <taxon>Bacillota</taxon>
        <taxon>Clostridia</taxon>
        <taxon>Eubacteriales</taxon>
        <taxon>Clostridiaceae</taxon>
        <taxon>Clostridium</taxon>
    </lineage>
</organism>
<feature type="domain" description="RecX second three-helical" evidence="6">
    <location>
        <begin position="109"/>
        <end position="148"/>
    </location>
</feature>
<evidence type="ECO:0000256" key="2">
    <source>
        <dbReference type="ARBA" id="ARBA00009695"/>
    </source>
</evidence>
<keyword evidence="10" id="KW-1185">Reference proteome</keyword>
<sequence length="281" mass="33639">MKKVITKIEMQKKDKNRVNVFLNEEFAFACSTELIYYHSLEKGREIDIDVLKDIIEEDNYIKAKNSALRLIEKSYKTESEVFAKLTKLEYNSKTSSRVMEFLKEYGFVDDIRYTEMFIREKIKSCGKNKIEYMLIKKGIPEEIIKEVLDKVTYDSQLEIAEKLGEKKYYVIIKSEEDDKKIYNKISNYLLSRGYDYSIINSVLRKIIQLHEVTKLQKKEMMPKDNIDDIEELKNIAMKRYNIIIKSEKDSVKIYRKLGQYLLRRGYKWEEIKRVLNELMED</sequence>
<dbReference type="Pfam" id="PF21981">
    <property type="entry name" value="RecX_HTH3"/>
    <property type="match status" value="2"/>
</dbReference>